<evidence type="ECO:0000313" key="1">
    <source>
        <dbReference type="EMBL" id="CDW35270.1"/>
    </source>
</evidence>
<proteinExistence type="predicted"/>
<dbReference type="EMBL" id="HACA01017909">
    <property type="protein sequence ID" value="CDW35270.1"/>
    <property type="molecule type" value="Transcribed_RNA"/>
</dbReference>
<organism evidence="1">
    <name type="scientific">Lepeophtheirus salmonis</name>
    <name type="common">Salmon louse</name>
    <name type="synonym">Caligus salmonis</name>
    <dbReference type="NCBI Taxonomy" id="72036"/>
    <lineage>
        <taxon>Eukaryota</taxon>
        <taxon>Metazoa</taxon>
        <taxon>Ecdysozoa</taxon>
        <taxon>Arthropoda</taxon>
        <taxon>Crustacea</taxon>
        <taxon>Multicrustacea</taxon>
        <taxon>Hexanauplia</taxon>
        <taxon>Copepoda</taxon>
        <taxon>Siphonostomatoida</taxon>
        <taxon>Caligidae</taxon>
        <taxon>Lepeophtheirus</taxon>
    </lineage>
</organism>
<reference evidence="1" key="1">
    <citation type="submission" date="2014-05" db="EMBL/GenBank/DDBJ databases">
        <authorList>
            <person name="Chronopoulou M."/>
        </authorList>
    </citation>
    <scope>NUCLEOTIDE SEQUENCE</scope>
    <source>
        <tissue evidence="1">Whole organism</tissue>
    </source>
</reference>
<dbReference type="AlphaFoldDB" id="A0A0K2UB08"/>
<accession>A0A0K2UB08</accession>
<name>A0A0K2UB08_LEPSM</name>
<sequence length="87" mass="9944">MEELDGADDGQHSLRWPILPHWEHSLPNAGHFDFLKTWLLPQNLQLHLSIFGLAFCVDHVPLEGRRPFGPLYSDAITVPLDPISFYP</sequence>
<protein>
    <submittedName>
        <fullName evidence="1">Uncharacterized protein</fullName>
    </submittedName>
</protein>